<keyword evidence="5" id="KW-0424">Laminin EGF-like domain</keyword>
<evidence type="ECO:0000313" key="7">
    <source>
        <dbReference type="EMBL" id="EKC32069.1"/>
    </source>
</evidence>
<dbReference type="PANTHER" id="PTHR10574">
    <property type="entry name" value="NETRIN/LAMININ-RELATED"/>
    <property type="match status" value="1"/>
</dbReference>
<feature type="domain" description="Laminin EGF-like" evidence="6">
    <location>
        <begin position="5"/>
        <end position="48"/>
    </location>
</feature>
<proteinExistence type="predicted"/>
<gene>
    <name evidence="7" type="ORF">CGI_10013435</name>
</gene>
<dbReference type="Pfam" id="PF00053">
    <property type="entry name" value="EGF_laminin"/>
    <property type="match status" value="1"/>
</dbReference>
<dbReference type="GO" id="GO:0034446">
    <property type="term" value="P:substrate adhesion-dependent cell spreading"/>
    <property type="evidence" value="ECO:0007669"/>
    <property type="project" value="TreeGrafter"/>
</dbReference>
<protein>
    <submittedName>
        <fullName evidence="7">Laminin subunit beta-1</fullName>
    </submittedName>
</protein>
<dbReference type="InParanoid" id="K1QM11"/>
<dbReference type="GO" id="GO:0070831">
    <property type="term" value="P:basement membrane assembly"/>
    <property type="evidence" value="ECO:0007669"/>
    <property type="project" value="TreeGrafter"/>
</dbReference>
<keyword evidence="4" id="KW-0325">Glycoprotein</keyword>
<keyword evidence="3" id="KW-1015">Disulfide bond</keyword>
<feature type="domain" description="Laminin EGF-like" evidence="6">
    <location>
        <begin position="51"/>
        <end position="90"/>
    </location>
</feature>
<sequence length="94" mass="10521">MLTACNCHEYGSWDNLNDAQTGQCLCIYNVGSRDCSQCEAGYWGFPQCRACDCNGNAETCDDLTGRCIACRNNTAGDHCEEVRGTYFEPFFYIE</sequence>
<organism evidence="7">
    <name type="scientific">Magallana gigas</name>
    <name type="common">Pacific oyster</name>
    <name type="synonym">Crassostrea gigas</name>
    <dbReference type="NCBI Taxonomy" id="29159"/>
    <lineage>
        <taxon>Eukaryota</taxon>
        <taxon>Metazoa</taxon>
        <taxon>Spiralia</taxon>
        <taxon>Lophotrochozoa</taxon>
        <taxon>Mollusca</taxon>
        <taxon>Bivalvia</taxon>
        <taxon>Autobranchia</taxon>
        <taxon>Pteriomorphia</taxon>
        <taxon>Ostreida</taxon>
        <taxon>Ostreoidea</taxon>
        <taxon>Ostreidae</taxon>
        <taxon>Magallana</taxon>
    </lineage>
</organism>
<accession>K1QM11</accession>
<reference evidence="7" key="1">
    <citation type="journal article" date="2012" name="Nature">
        <title>The oyster genome reveals stress adaptation and complexity of shell formation.</title>
        <authorList>
            <person name="Zhang G."/>
            <person name="Fang X."/>
            <person name="Guo X."/>
            <person name="Li L."/>
            <person name="Luo R."/>
            <person name="Xu F."/>
            <person name="Yang P."/>
            <person name="Zhang L."/>
            <person name="Wang X."/>
            <person name="Qi H."/>
            <person name="Xiong Z."/>
            <person name="Que H."/>
            <person name="Xie Y."/>
            <person name="Holland P.W."/>
            <person name="Paps J."/>
            <person name="Zhu Y."/>
            <person name="Wu F."/>
            <person name="Chen Y."/>
            <person name="Wang J."/>
            <person name="Peng C."/>
            <person name="Meng J."/>
            <person name="Yang L."/>
            <person name="Liu J."/>
            <person name="Wen B."/>
            <person name="Zhang N."/>
            <person name="Huang Z."/>
            <person name="Zhu Q."/>
            <person name="Feng Y."/>
            <person name="Mount A."/>
            <person name="Hedgecock D."/>
            <person name="Xu Z."/>
            <person name="Liu Y."/>
            <person name="Domazet-Loso T."/>
            <person name="Du Y."/>
            <person name="Sun X."/>
            <person name="Zhang S."/>
            <person name="Liu B."/>
            <person name="Cheng P."/>
            <person name="Jiang X."/>
            <person name="Li J."/>
            <person name="Fan D."/>
            <person name="Wang W."/>
            <person name="Fu W."/>
            <person name="Wang T."/>
            <person name="Wang B."/>
            <person name="Zhang J."/>
            <person name="Peng Z."/>
            <person name="Li Y."/>
            <person name="Li N."/>
            <person name="Wang J."/>
            <person name="Chen M."/>
            <person name="He Y."/>
            <person name="Tan F."/>
            <person name="Song X."/>
            <person name="Zheng Q."/>
            <person name="Huang R."/>
            <person name="Yang H."/>
            <person name="Du X."/>
            <person name="Chen L."/>
            <person name="Yang M."/>
            <person name="Gaffney P.M."/>
            <person name="Wang S."/>
            <person name="Luo L."/>
            <person name="She Z."/>
            <person name="Ming Y."/>
            <person name="Huang W."/>
            <person name="Zhang S."/>
            <person name="Huang B."/>
            <person name="Zhang Y."/>
            <person name="Qu T."/>
            <person name="Ni P."/>
            <person name="Miao G."/>
            <person name="Wang J."/>
            <person name="Wang Q."/>
            <person name="Steinberg C.E."/>
            <person name="Wang H."/>
            <person name="Li N."/>
            <person name="Qian L."/>
            <person name="Zhang G."/>
            <person name="Li Y."/>
            <person name="Yang H."/>
            <person name="Liu X."/>
            <person name="Wang J."/>
            <person name="Yin Y."/>
            <person name="Wang J."/>
        </authorList>
    </citation>
    <scope>NUCLEOTIDE SEQUENCE [LARGE SCALE GENOMIC DNA]</scope>
    <source>
        <strain evidence="7">05x7-T-G4-1.051#20</strain>
    </source>
</reference>
<dbReference type="InterPro" id="IPR056863">
    <property type="entry name" value="LMN_ATRN_NET-like_EGF"/>
</dbReference>
<dbReference type="Gene3D" id="2.10.25.10">
    <property type="entry name" value="Laminin"/>
    <property type="match status" value="2"/>
</dbReference>
<dbReference type="GO" id="GO:0009888">
    <property type="term" value="P:tissue development"/>
    <property type="evidence" value="ECO:0007669"/>
    <property type="project" value="TreeGrafter"/>
</dbReference>
<dbReference type="AlphaFoldDB" id="K1QM11"/>
<evidence type="ECO:0000256" key="2">
    <source>
        <dbReference type="ARBA" id="ARBA00022737"/>
    </source>
</evidence>
<dbReference type="FunFam" id="2.10.25.10:FF:000082">
    <property type="entry name" value="Laminin subunit alpha 1"/>
    <property type="match status" value="1"/>
</dbReference>
<evidence type="ECO:0000256" key="1">
    <source>
        <dbReference type="ARBA" id="ARBA00022729"/>
    </source>
</evidence>
<name>K1QM11_MAGGI</name>
<evidence type="ECO:0000256" key="5">
    <source>
        <dbReference type="ARBA" id="ARBA00023292"/>
    </source>
</evidence>
<dbReference type="CDD" id="cd00055">
    <property type="entry name" value="EGF_Lam"/>
    <property type="match status" value="2"/>
</dbReference>
<dbReference type="GO" id="GO:0007411">
    <property type="term" value="P:axon guidance"/>
    <property type="evidence" value="ECO:0007669"/>
    <property type="project" value="TreeGrafter"/>
</dbReference>
<dbReference type="GO" id="GO:0009887">
    <property type="term" value="P:animal organ morphogenesis"/>
    <property type="evidence" value="ECO:0007669"/>
    <property type="project" value="TreeGrafter"/>
</dbReference>
<dbReference type="SMART" id="SM00180">
    <property type="entry name" value="EGF_Lam"/>
    <property type="match status" value="2"/>
</dbReference>
<dbReference type="InterPro" id="IPR050440">
    <property type="entry name" value="Laminin/Netrin_ECM"/>
</dbReference>
<dbReference type="EMBL" id="JH818505">
    <property type="protein sequence ID" value="EKC32069.1"/>
    <property type="molecule type" value="Genomic_DNA"/>
</dbReference>
<dbReference type="GO" id="GO:0016477">
    <property type="term" value="P:cell migration"/>
    <property type="evidence" value="ECO:0007669"/>
    <property type="project" value="TreeGrafter"/>
</dbReference>
<evidence type="ECO:0000256" key="4">
    <source>
        <dbReference type="ARBA" id="ARBA00023180"/>
    </source>
</evidence>
<dbReference type="GO" id="GO:0043256">
    <property type="term" value="C:laminin complex"/>
    <property type="evidence" value="ECO:0007669"/>
    <property type="project" value="TreeGrafter"/>
</dbReference>
<dbReference type="Pfam" id="PF24973">
    <property type="entry name" value="EGF_LMN_ATRN"/>
    <property type="match status" value="1"/>
</dbReference>
<keyword evidence="2" id="KW-0677">Repeat</keyword>
<dbReference type="FunFam" id="2.10.25.10:FF:000188">
    <property type="entry name" value="Laminin subunit gamma 2"/>
    <property type="match status" value="1"/>
</dbReference>
<evidence type="ECO:0000256" key="3">
    <source>
        <dbReference type="ARBA" id="ARBA00023157"/>
    </source>
</evidence>
<dbReference type="InterPro" id="IPR002049">
    <property type="entry name" value="LE_dom"/>
</dbReference>
<dbReference type="SUPFAM" id="SSF57196">
    <property type="entry name" value="EGF/Laminin"/>
    <property type="match status" value="2"/>
</dbReference>
<evidence type="ECO:0000259" key="6">
    <source>
        <dbReference type="SMART" id="SM00180"/>
    </source>
</evidence>
<keyword evidence="1" id="KW-0732">Signal</keyword>
<dbReference type="PANTHER" id="PTHR10574:SF375">
    <property type="entry name" value="LAMININ SUBUNIT BETA-1"/>
    <property type="match status" value="1"/>
</dbReference>
<dbReference type="HOGENOM" id="CLU_2388383_0_0_1"/>